<proteinExistence type="predicted"/>
<keyword evidence="3" id="KW-1185">Reference proteome</keyword>
<dbReference type="EMBL" id="JAFJMO010000004">
    <property type="protein sequence ID" value="KAJ8279939.1"/>
    <property type="molecule type" value="Genomic_DNA"/>
</dbReference>
<gene>
    <name evidence="2" type="ORF">COCON_G00070050</name>
</gene>
<name>A0A9Q1DTC7_CONCO</name>
<sequence length="66" mass="6658">MAVPRQARGAAPSDSTLHASPAHANANRSANARRACGRAPGANGRVKSGTGEDYEAGPVSLSESEI</sequence>
<evidence type="ECO:0000256" key="1">
    <source>
        <dbReference type="SAM" id="MobiDB-lite"/>
    </source>
</evidence>
<comment type="caution">
    <text evidence="2">The sequence shown here is derived from an EMBL/GenBank/DDBJ whole genome shotgun (WGS) entry which is preliminary data.</text>
</comment>
<feature type="region of interest" description="Disordered" evidence="1">
    <location>
        <begin position="1"/>
        <end position="66"/>
    </location>
</feature>
<dbReference type="Proteomes" id="UP001152803">
    <property type="component" value="Unassembled WGS sequence"/>
</dbReference>
<evidence type="ECO:0000313" key="2">
    <source>
        <dbReference type="EMBL" id="KAJ8279939.1"/>
    </source>
</evidence>
<reference evidence="2" key="1">
    <citation type="journal article" date="2023" name="Science">
        <title>Genome structures resolve the early diversification of teleost fishes.</title>
        <authorList>
            <person name="Parey E."/>
            <person name="Louis A."/>
            <person name="Montfort J."/>
            <person name="Bouchez O."/>
            <person name="Roques C."/>
            <person name="Iampietro C."/>
            <person name="Lluch J."/>
            <person name="Castinel A."/>
            <person name="Donnadieu C."/>
            <person name="Desvignes T."/>
            <person name="Floi Bucao C."/>
            <person name="Jouanno E."/>
            <person name="Wen M."/>
            <person name="Mejri S."/>
            <person name="Dirks R."/>
            <person name="Jansen H."/>
            <person name="Henkel C."/>
            <person name="Chen W.J."/>
            <person name="Zahm M."/>
            <person name="Cabau C."/>
            <person name="Klopp C."/>
            <person name="Thompson A.W."/>
            <person name="Robinson-Rechavi M."/>
            <person name="Braasch I."/>
            <person name="Lecointre G."/>
            <person name="Bobe J."/>
            <person name="Postlethwait J.H."/>
            <person name="Berthelot C."/>
            <person name="Roest Crollius H."/>
            <person name="Guiguen Y."/>
        </authorList>
    </citation>
    <scope>NUCLEOTIDE SEQUENCE</scope>
    <source>
        <strain evidence="2">Concon-B</strain>
    </source>
</reference>
<accession>A0A9Q1DTC7</accession>
<evidence type="ECO:0000313" key="3">
    <source>
        <dbReference type="Proteomes" id="UP001152803"/>
    </source>
</evidence>
<feature type="compositionally biased region" description="Low complexity" evidence="1">
    <location>
        <begin position="18"/>
        <end position="34"/>
    </location>
</feature>
<organism evidence="2 3">
    <name type="scientific">Conger conger</name>
    <name type="common">Conger eel</name>
    <name type="synonym">Muraena conger</name>
    <dbReference type="NCBI Taxonomy" id="82655"/>
    <lineage>
        <taxon>Eukaryota</taxon>
        <taxon>Metazoa</taxon>
        <taxon>Chordata</taxon>
        <taxon>Craniata</taxon>
        <taxon>Vertebrata</taxon>
        <taxon>Euteleostomi</taxon>
        <taxon>Actinopterygii</taxon>
        <taxon>Neopterygii</taxon>
        <taxon>Teleostei</taxon>
        <taxon>Anguilliformes</taxon>
        <taxon>Congridae</taxon>
        <taxon>Conger</taxon>
    </lineage>
</organism>
<protein>
    <submittedName>
        <fullName evidence="2">Uncharacterized protein</fullName>
    </submittedName>
</protein>
<dbReference type="AlphaFoldDB" id="A0A9Q1DTC7"/>